<feature type="compositionally biased region" description="Polar residues" evidence="1">
    <location>
        <begin position="152"/>
        <end position="161"/>
    </location>
</feature>
<reference evidence="2 3" key="1">
    <citation type="submission" date="2023-05" db="EMBL/GenBank/DDBJ databases">
        <title>B98-5 Cell Line De Novo Hybrid Assembly: An Optical Mapping Approach.</title>
        <authorList>
            <person name="Kananen K."/>
            <person name="Auerbach J.A."/>
            <person name="Kautto E."/>
            <person name="Blachly J.S."/>
        </authorList>
    </citation>
    <scope>NUCLEOTIDE SEQUENCE [LARGE SCALE GENOMIC DNA]</scope>
    <source>
        <strain evidence="2">B95-8</strain>
        <tissue evidence="2">Cell line</tissue>
    </source>
</reference>
<evidence type="ECO:0000256" key="1">
    <source>
        <dbReference type="SAM" id="MobiDB-lite"/>
    </source>
</evidence>
<evidence type="ECO:0000313" key="2">
    <source>
        <dbReference type="EMBL" id="KAK2103290.1"/>
    </source>
</evidence>
<proteinExistence type="predicted"/>
<sequence>MDSQFLHHQALGSPFPGRFAPPLGTPTLLLGGYRVVCTQSPGLLATRLERGFPGNALRRGGSQGFPVTRAGGERRACLSPAKPRNSQAKRAWGNRETRTGRAGGTQPFEVRLRGNAPATVTDARSGRLSPHAPLPGLFPERDKQATAGSWLAGSSNAPGTL</sequence>
<accession>A0ABQ9V2P9</accession>
<gene>
    <name evidence="2" type="ORF">P7K49_017146</name>
</gene>
<feature type="region of interest" description="Disordered" evidence="1">
    <location>
        <begin position="78"/>
        <end position="161"/>
    </location>
</feature>
<dbReference type="Proteomes" id="UP001266305">
    <property type="component" value="Unassembled WGS sequence"/>
</dbReference>
<evidence type="ECO:0000313" key="3">
    <source>
        <dbReference type="Proteomes" id="UP001266305"/>
    </source>
</evidence>
<name>A0ABQ9V2P9_SAGOE</name>
<protein>
    <submittedName>
        <fullName evidence="2">Uncharacterized protein</fullName>
    </submittedName>
</protein>
<keyword evidence="3" id="KW-1185">Reference proteome</keyword>
<comment type="caution">
    <text evidence="2">The sequence shown here is derived from an EMBL/GenBank/DDBJ whole genome shotgun (WGS) entry which is preliminary data.</text>
</comment>
<dbReference type="EMBL" id="JASSZA010000008">
    <property type="protein sequence ID" value="KAK2103290.1"/>
    <property type="molecule type" value="Genomic_DNA"/>
</dbReference>
<organism evidence="2 3">
    <name type="scientific">Saguinus oedipus</name>
    <name type="common">Cotton-top tamarin</name>
    <name type="synonym">Oedipomidas oedipus</name>
    <dbReference type="NCBI Taxonomy" id="9490"/>
    <lineage>
        <taxon>Eukaryota</taxon>
        <taxon>Metazoa</taxon>
        <taxon>Chordata</taxon>
        <taxon>Craniata</taxon>
        <taxon>Vertebrata</taxon>
        <taxon>Euteleostomi</taxon>
        <taxon>Mammalia</taxon>
        <taxon>Eutheria</taxon>
        <taxon>Euarchontoglires</taxon>
        <taxon>Primates</taxon>
        <taxon>Haplorrhini</taxon>
        <taxon>Platyrrhini</taxon>
        <taxon>Cebidae</taxon>
        <taxon>Callitrichinae</taxon>
        <taxon>Saguinus</taxon>
    </lineage>
</organism>